<protein>
    <submittedName>
        <fullName evidence="2">Uncharacterized protein</fullName>
    </submittedName>
</protein>
<keyword evidence="1" id="KW-1133">Transmembrane helix</keyword>
<accession>A0A133VB76</accession>
<evidence type="ECO:0000313" key="2">
    <source>
        <dbReference type="EMBL" id="KXB03680.1"/>
    </source>
</evidence>
<gene>
    <name evidence="2" type="ORF">AKJ47_01815</name>
</gene>
<evidence type="ECO:0000256" key="1">
    <source>
        <dbReference type="SAM" id="Phobius"/>
    </source>
</evidence>
<evidence type="ECO:0000313" key="3">
    <source>
        <dbReference type="Proteomes" id="UP000070405"/>
    </source>
</evidence>
<keyword evidence="1" id="KW-0812">Transmembrane</keyword>
<name>A0A133VB76_9EURY</name>
<reference evidence="2 3" key="1">
    <citation type="journal article" date="2016" name="Sci. Rep.">
        <title>Metabolic traits of an uncultured archaeal lineage -MSBL1- from brine pools of the Red Sea.</title>
        <authorList>
            <person name="Mwirichia R."/>
            <person name="Alam I."/>
            <person name="Rashid M."/>
            <person name="Vinu M."/>
            <person name="Ba-Alawi W."/>
            <person name="Anthony Kamau A."/>
            <person name="Kamanda Ngugi D."/>
            <person name="Goker M."/>
            <person name="Klenk H.P."/>
            <person name="Bajic V."/>
            <person name="Stingl U."/>
        </authorList>
    </citation>
    <scope>NUCLEOTIDE SEQUENCE [LARGE SCALE GENOMIC DNA]</scope>
    <source>
        <strain evidence="2">SCGC-AAA261G05</strain>
    </source>
</reference>
<comment type="caution">
    <text evidence="2">The sequence shown here is derived from an EMBL/GenBank/DDBJ whole genome shotgun (WGS) entry which is preliminary data.</text>
</comment>
<dbReference type="AlphaFoldDB" id="A0A133VB76"/>
<dbReference type="EMBL" id="LHYA01000017">
    <property type="protein sequence ID" value="KXB03680.1"/>
    <property type="molecule type" value="Genomic_DNA"/>
</dbReference>
<keyword evidence="3" id="KW-1185">Reference proteome</keyword>
<dbReference type="Proteomes" id="UP000070405">
    <property type="component" value="Unassembled WGS sequence"/>
</dbReference>
<sequence length="121" mass="13395">MSVIFMPTEGWEFWLFAGALAVAGIAAFLVLMGLPRATMKLDNKWGYRKFSWIVFISLFFIVYGITGIPGLLLMFVCTGIGLMPVLFRSRRLNCMAVLLVPIFLNMAGFGPRIIEALGLVG</sequence>
<dbReference type="PANTHER" id="PTHR42204">
    <property type="entry name" value="INTEGRAL MEMBRANE PROTEIN"/>
    <property type="match status" value="1"/>
</dbReference>
<keyword evidence="1" id="KW-0472">Membrane</keyword>
<proteinExistence type="predicted"/>
<organism evidence="2 3">
    <name type="scientific">candidate division MSBL1 archaeon SCGC-AAA261G05</name>
    <dbReference type="NCBI Taxonomy" id="1698276"/>
    <lineage>
        <taxon>Archaea</taxon>
        <taxon>Methanobacteriati</taxon>
        <taxon>Methanobacteriota</taxon>
        <taxon>candidate division MSBL1</taxon>
    </lineage>
</organism>
<dbReference type="PANTHER" id="PTHR42204:SF1">
    <property type="entry name" value="INTEGRAL MEMBRANE PROTEIN"/>
    <property type="match status" value="1"/>
</dbReference>
<feature type="transmembrane region" description="Helical" evidence="1">
    <location>
        <begin position="46"/>
        <end position="65"/>
    </location>
</feature>
<feature type="transmembrane region" description="Helical" evidence="1">
    <location>
        <begin position="94"/>
        <end position="114"/>
    </location>
</feature>
<feature type="transmembrane region" description="Helical" evidence="1">
    <location>
        <begin position="13"/>
        <end position="34"/>
    </location>
</feature>